<reference evidence="1" key="1">
    <citation type="submission" date="2014-09" db="EMBL/GenBank/DDBJ databases">
        <authorList>
            <person name="Magalhaes I.L.F."/>
            <person name="Oliveira U."/>
            <person name="Santos F.R."/>
            <person name="Vidigal T.H.D.A."/>
            <person name="Brescovit A.D."/>
            <person name="Santos A.J."/>
        </authorList>
    </citation>
    <scope>NUCLEOTIDE SEQUENCE</scope>
    <source>
        <tissue evidence="1">Shoot tissue taken approximately 20 cm above the soil surface</tissue>
    </source>
</reference>
<accession>A0A0A9BFA6</accession>
<sequence length="25" mass="2861">MASTQSKNSDGKADRYPVPIFFWQS</sequence>
<name>A0A0A9BFA6_ARUDO</name>
<reference evidence="1" key="2">
    <citation type="journal article" date="2015" name="Data Brief">
        <title>Shoot transcriptome of the giant reed, Arundo donax.</title>
        <authorList>
            <person name="Barrero R.A."/>
            <person name="Guerrero F.D."/>
            <person name="Moolhuijzen P."/>
            <person name="Goolsby J.A."/>
            <person name="Tidwell J."/>
            <person name="Bellgard S.E."/>
            <person name="Bellgard M.I."/>
        </authorList>
    </citation>
    <scope>NUCLEOTIDE SEQUENCE</scope>
    <source>
        <tissue evidence="1">Shoot tissue taken approximately 20 cm above the soil surface</tissue>
    </source>
</reference>
<protein>
    <submittedName>
        <fullName evidence="1">Uncharacterized protein</fullName>
    </submittedName>
</protein>
<dbReference type="EMBL" id="GBRH01235874">
    <property type="protein sequence ID" value="JAD62021.1"/>
    <property type="molecule type" value="Transcribed_RNA"/>
</dbReference>
<organism evidence="1">
    <name type="scientific">Arundo donax</name>
    <name type="common">Giant reed</name>
    <name type="synonym">Donax arundinaceus</name>
    <dbReference type="NCBI Taxonomy" id="35708"/>
    <lineage>
        <taxon>Eukaryota</taxon>
        <taxon>Viridiplantae</taxon>
        <taxon>Streptophyta</taxon>
        <taxon>Embryophyta</taxon>
        <taxon>Tracheophyta</taxon>
        <taxon>Spermatophyta</taxon>
        <taxon>Magnoliopsida</taxon>
        <taxon>Liliopsida</taxon>
        <taxon>Poales</taxon>
        <taxon>Poaceae</taxon>
        <taxon>PACMAD clade</taxon>
        <taxon>Arundinoideae</taxon>
        <taxon>Arundineae</taxon>
        <taxon>Arundo</taxon>
    </lineage>
</organism>
<dbReference type="AlphaFoldDB" id="A0A0A9BFA6"/>
<proteinExistence type="predicted"/>
<evidence type="ECO:0000313" key="1">
    <source>
        <dbReference type="EMBL" id="JAD62021.1"/>
    </source>
</evidence>